<evidence type="ECO:0000313" key="1">
    <source>
        <dbReference type="EMBL" id="ORZ30956.1"/>
    </source>
</evidence>
<proteinExistence type="predicted"/>
<keyword evidence="2" id="KW-1185">Reference proteome</keyword>
<dbReference type="AlphaFoldDB" id="A0A1Y2H8Q0"/>
<accession>A0A1Y2H8Q0</accession>
<comment type="caution">
    <text evidence="1">The sequence shown here is derived from an EMBL/GenBank/DDBJ whole genome shotgun (WGS) entry which is preliminary data.</text>
</comment>
<protein>
    <submittedName>
        <fullName evidence="1">Uncharacterized protein</fullName>
    </submittedName>
</protein>
<name>A0A1Y2H8Q0_9FUNG</name>
<organism evidence="1 2">
    <name type="scientific">Catenaria anguillulae PL171</name>
    <dbReference type="NCBI Taxonomy" id="765915"/>
    <lineage>
        <taxon>Eukaryota</taxon>
        <taxon>Fungi</taxon>
        <taxon>Fungi incertae sedis</taxon>
        <taxon>Blastocladiomycota</taxon>
        <taxon>Blastocladiomycetes</taxon>
        <taxon>Blastocladiales</taxon>
        <taxon>Catenariaceae</taxon>
        <taxon>Catenaria</taxon>
    </lineage>
</organism>
<reference evidence="1 2" key="1">
    <citation type="submission" date="2016-07" db="EMBL/GenBank/DDBJ databases">
        <title>Pervasive Adenine N6-methylation of Active Genes in Fungi.</title>
        <authorList>
            <consortium name="DOE Joint Genome Institute"/>
            <person name="Mondo S.J."/>
            <person name="Dannebaum R.O."/>
            <person name="Kuo R.C."/>
            <person name="Labutti K."/>
            <person name="Haridas S."/>
            <person name="Kuo A."/>
            <person name="Salamov A."/>
            <person name="Ahrendt S.R."/>
            <person name="Lipzen A."/>
            <person name="Sullivan W."/>
            <person name="Andreopoulos W.B."/>
            <person name="Clum A."/>
            <person name="Lindquist E."/>
            <person name="Daum C."/>
            <person name="Ramamoorthy G.K."/>
            <person name="Gryganskyi A."/>
            <person name="Culley D."/>
            <person name="Magnuson J.K."/>
            <person name="James T.Y."/>
            <person name="O'Malley M.A."/>
            <person name="Stajich J.E."/>
            <person name="Spatafora J.W."/>
            <person name="Visel A."/>
            <person name="Grigoriev I.V."/>
        </authorList>
    </citation>
    <scope>NUCLEOTIDE SEQUENCE [LARGE SCALE GENOMIC DNA]</scope>
    <source>
        <strain evidence="1 2">PL171</strain>
    </source>
</reference>
<sequence>MPDFVNHRRGRQELGMFVAVSILEHQEPTVLALEDVGINPRKLDFQAATEGGEVQTVTPFEQVGNWVGDRCDERIRGGGDGHDR</sequence>
<gene>
    <name evidence="1" type="ORF">BCR44DRAFT_1443549</name>
</gene>
<evidence type="ECO:0000313" key="2">
    <source>
        <dbReference type="Proteomes" id="UP000193411"/>
    </source>
</evidence>
<dbReference type="EMBL" id="MCFL01000071">
    <property type="protein sequence ID" value="ORZ30956.1"/>
    <property type="molecule type" value="Genomic_DNA"/>
</dbReference>
<dbReference type="Proteomes" id="UP000193411">
    <property type="component" value="Unassembled WGS sequence"/>
</dbReference>